<dbReference type="Gene3D" id="3.20.20.70">
    <property type="entry name" value="Aldolase class I"/>
    <property type="match status" value="1"/>
</dbReference>
<reference evidence="1 2" key="1">
    <citation type="journal article" date="2024" name="Microbiology">
        <title>Methylomarinum rosea sp. nov., a novel halophilic methanotrophic bacterium from the hypersaline Lake Elton.</title>
        <authorList>
            <person name="Suleimanov R.Z."/>
            <person name="Oshkin I.Y."/>
            <person name="Danilova O.V."/>
            <person name="Suzina N.E."/>
            <person name="Dedysh S.N."/>
        </authorList>
    </citation>
    <scope>NUCLEOTIDE SEQUENCE [LARGE SCALE GENOMIC DNA]</scope>
    <source>
        <strain evidence="1 2">Ch1-1</strain>
    </source>
</reference>
<evidence type="ECO:0000313" key="2">
    <source>
        <dbReference type="Proteomes" id="UP001225378"/>
    </source>
</evidence>
<protein>
    <recommendedName>
        <fullName evidence="3">Hyaluronidase</fullName>
    </recommendedName>
</protein>
<sequence length="283" mass="32763">MIKKGVFLLGMLLLAIPLWFAIKKGVENDLVDKINRDLTLNPSSAGQAEAFKLLDGSQYRGKIYPWLGYPVTILYEDQLLGEGDNAGRPPDEFKVKELLLKQRSKKRLILKIDSWKITSAGDSEANQLHVKWYLQILKWAHEVAPEVNLGYFGMPYSPWFALQKPDIRMRDYQSILSELSPVLLESDSLYPVFFVQYGDSEHLFYTMSTQLYIAKTFAKPVYPILWQRGLSANNVSREILPADLIRRQCLFVKKYADGMVWWSDNSESWEDGWYDDVKKICFD</sequence>
<dbReference type="RefSeq" id="WP_305907667.1">
    <property type="nucleotide sequence ID" value="NZ_CP157743.1"/>
</dbReference>
<dbReference type="Proteomes" id="UP001225378">
    <property type="component" value="Chromosome"/>
</dbReference>
<keyword evidence="2" id="KW-1185">Reference proteome</keyword>
<gene>
    <name evidence="1" type="ORF">Q9L42_014645</name>
</gene>
<evidence type="ECO:0000313" key="1">
    <source>
        <dbReference type="EMBL" id="XBS19587.1"/>
    </source>
</evidence>
<dbReference type="KEGG" id="mech:Q9L42_014645"/>
<evidence type="ECO:0008006" key="3">
    <source>
        <dbReference type="Google" id="ProtNLM"/>
    </source>
</evidence>
<organism evidence="1 2">
    <name type="scientific">Methylomarinum roseum</name>
    <dbReference type="NCBI Taxonomy" id="3067653"/>
    <lineage>
        <taxon>Bacteria</taxon>
        <taxon>Pseudomonadati</taxon>
        <taxon>Pseudomonadota</taxon>
        <taxon>Gammaproteobacteria</taxon>
        <taxon>Methylococcales</taxon>
        <taxon>Methylococcaceae</taxon>
        <taxon>Methylomarinum</taxon>
    </lineage>
</organism>
<name>A0AAU7NRJ6_9GAMM</name>
<dbReference type="AlphaFoldDB" id="A0AAU7NRJ6"/>
<dbReference type="InterPro" id="IPR013785">
    <property type="entry name" value="Aldolase_TIM"/>
</dbReference>
<proteinExistence type="predicted"/>
<dbReference type="EMBL" id="CP157743">
    <property type="protein sequence ID" value="XBS19587.1"/>
    <property type="molecule type" value="Genomic_DNA"/>
</dbReference>
<accession>A0AAU7NRJ6</accession>